<keyword evidence="5" id="KW-1185">Reference proteome</keyword>
<evidence type="ECO:0000256" key="1">
    <source>
        <dbReference type="ARBA" id="ARBA00007692"/>
    </source>
</evidence>
<keyword evidence="2" id="KW-0809">Transit peptide</keyword>
<sequence length="970" mass="108156">MKGFKTCERRLTHLLHSGIRSRPSPATASIGNMAPRLSDFEKGQIDALHRLCLTPQAIAARLRPRPDKTRPSYKTVERFLKNRGKKRVFKKPGPARTISPKLERRLIRHVITDRLTSPEVRIIAQRRKFFISEKNRVKRLAFAREYVHKPLSFWKNVIFSDEKIFRLDGPHGYNKTYQRTRGPEPAPTMRRHSGGGSAMFWGAMSWYGLSTLHRVQGSLNAERYRQVMLNVIMPWALELPWRLDQPDCPFIFQQDNAPGHAALSTRELFDTVGIALLDRLARSPDLNPVENLWAIVSRRVHWQGRQFMRLDDMLPVIYDCWRTEAPKYVEALFESMPRRLQACIDAGGRQTKGMRDAARFLTSTDTDALVEDAMASSQAPASMPQHGEARGAACAYVCVPCGVASCSSSSTSAVRVRGPRDAAAMPCTRLSVVCAVALGSPAVDSRSVGEALKTSSATPMPAITATLAVRKSHKNMPQAALPSPAVDVLVSVGLESLKKSKQVNTAGTSSRLPTKASQRLTDVKGTRRDDVRSAAVMASRGPLTHPAVQHGAGRKPQKMEVAVDSENNALMLENRDAAQARARYLSNGFHQKRKPDAVSSKVALLQRAAGNSKKIAVRKGTTLEKLLGEGILSKAQAYRMAKQYKDIVTQTEWKRENFVFFTGVFGCQPAAYGKVVERVPFLLSRDLTARLQEFCDVCMKQLNLPSSDVGKVLMAYPTLLCLSAARLESKIHFFLELGVPPERLAALVVRHPFILACSISKSLQPKVTYLKSELGMSEKQILALCQSSPFVFGLNIEANLEPRRKFFEEVLGLTKAQSVRAFARQPALMSLSLATLQERVGNWRSLGFSTRDVALLISKNPSALAVSWETNVLPKLSFFRDDAKLVNEHDMVAFVLKYPSLLNYSIQKRLMPRWKFLLSLGLRKRVTMNALCFPNDLDFCKKYAGTSLARYVRFQARSCEAEDASTTPLS</sequence>
<gene>
    <name evidence="4" type="ORF">FVE85_6108</name>
</gene>
<dbReference type="OrthoDB" id="637682at2759"/>
<dbReference type="Proteomes" id="UP000324585">
    <property type="component" value="Unassembled WGS sequence"/>
</dbReference>
<reference evidence="5" key="1">
    <citation type="journal article" date="2019" name="Nat. Commun.">
        <title>Expansion of phycobilisome linker gene families in mesophilic red algae.</title>
        <authorList>
            <person name="Lee J."/>
            <person name="Kim D."/>
            <person name="Bhattacharya D."/>
            <person name="Yoon H.S."/>
        </authorList>
    </citation>
    <scope>NUCLEOTIDE SEQUENCE [LARGE SCALE GENOMIC DNA]</scope>
    <source>
        <strain evidence="5">CCMP 1328</strain>
    </source>
</reference>
<accession>A0A5J4Z6Q7</accession>
<dbReference type="EMBL" id="VRMN01000001">
    <property type="protein sequence ID" value="KAA8498523.1"/>
    <property type="molecule type" value="Genomic_DNA"/>
</dbReference>
<organism evidence="4 5">
    <name type="scientific">Porphyridium purpureum</name>
    <name type="common">Red alga</name>
    <name type="synonym">Porphyridium cruentum</name>
    <dbReference type="NCBI Taxonomy" id="35688"/>
    <lineage>
        <taxon>Eukaryota</taxon>
        <taxon>Rhodophyta</taxon>
        <taxon>Bangiophyceae</taxon>
        <taxon>Porphyridiales</taxon>
        <taxon>Porphyridiaceae</taxon>
        <taxon>Porphyridium</taxon>
    </lineage>
</organism>
<dbReference type="InterPro" id="IPR003690">
    <property type="entry name" value="MTERF"/>
</dbReference>
<evidence type="ECO:0000313" key="5">
    <source>
        <dbReference type="Proteomes" id="UP000324585"/>
    </source>
</evidence>
<evidence type="ECO:0000313" key="4">
    <source>
        <dbReference type="EMBL" id="KAA8498523.1"/>
    </source>
</evidence>
<feature type="compositionally biased region" description="Polar residues" evidence="3">
    <location>
        <begin position="503"/>
        <end position="520"/>
    </location>
</feature>
<comment type="caution">
    <text evidence="4">The sequence shown here is derived from an EMBL/GenBank/DDBJ whole genome shotgun (WGS) entry which is preliminary data.</text>
</comment>
<dbReference type="InterPro" id="IPR038538">
    <property type="entry name" value="MTERF_sf"/>
</dbReference>
<name>A0A5J4Z6Q7_PORPP</name>
<dbReference type="PANTHER" id="PTHR13068">
    <property type="entry name" value="CGI-12 PROTEIN-RELATED"/>
    <property type="match status" value="1"/>
</dbReference>
<proteinExistence type="inferred from homology"/>
<dbReference type="Gene3D" id="3.30.420.10">
    <property type="entry name" value="Ribonuclease H-like superfamily/Ribonuclease H"/>
    <property type="match status" value="1"/>
</dbReference>
<feature type="region of interest" description="Disordered" evidence="3">
    <location>
        <begin position="503"/>
        <end position="527"/>
    </location>
</feature>
<dbReference type="PANTHER" id="PTHR13068:SF112">
    <property type="entry name" value="TRANSCRIPTION TERMINATION FACTOR 3, MITOCHONDRIAL"/>
    <property type="match status" value="1"/>
</dbReference>
<evidence type="ECO:0000256" key="2">
    <source>
        <dbReference type="ARBA" id="ARBA00022946"/>
    </source>
</evidence>
<protein>
    <submittedName>
        <fullName evidence="4">Transposable element Tcb2 transposase</fullName>
    </submittedName>
</protein>
<dbReference type="Pfam" id="PF02536">
    <property type="entry name" value="mTERF"/>
    <property type="match status" value="1"/>
</dbReference>
<dbReference type="GO" id="GO:0003676">
    <property type="term" value="F:nucleic acid binding"/>
    <property type="evidence" value="ECO:0007669"/>
    <property type="project" value="InterPro"/>
</dbReference>
<comment type="similarity">
    <text evidence="1">Belongs to the mTERF family.</text>
</comment>
<dbReference type="SMART" id="SM00733">
    <property type="entry name" value="Mterf"/>
    <property type="match status" value="7"/>
</dbReference>
<evidence type="ECO:0000256" key="3">
    <source>
        <dbReference type="SAM" id="MobiDB-lite"/>
    </source>
</evidence>
<dbReference type="AlphaFoldDB" id="A0A5J4Z6Q7"/>
<dbReference type="Gene3D" id="1.25.70.10">
    <property type="entry name" value="Transcription termination factor 3, mitochondrial"/>
    <property type="match status" value="1"/>
</dbReference>
<dbReference type="InterPro" id="IPR036397">
    <property type="entry name" value="RNaseH_sf"/>
</dbReference>